<feature type="transmembrane region" description="Helical" evidence="1">
    <location>
        <begin position="12"/>
        <end position="35"/>
    </location>
</feature>
<evidence type="ECO:0000256" key="1">
    <source>
        <dbReference type="SAM" id="Phobius"/>
    </source>
</evidence>
<protein>
    <submittedName>
        <fullName evidence="2">Uncharacterized protein</fullName>
    </submittedName>
</protein>
<sequence length="45" mass="5132">MRLNYSIGRYAFFFIFDGSVCAWFCARAIGIWVIAIRAARAWSGP</sequence>
<comment type="caution">
    <text evidence="2">The sequence shown here is derived from an EMBL/GenBank/DDBJ whole genome shotgun (WGS) entry which is preliminary data.</text>
</comment>
<dbReference type="STRING" id="561180.BIFGAL_04058"/>
<dbReference type="AlphaFoldDB" id="D1NW13"/>
<keyword evidence="1" id="KW-0812">Transmembrane</keyword>
<evidence type="ECO:0000313" key="2">
    <source>
        <dbReference type="EMBL" id="EFA22299.1"/>
    </source>
</evidence>
<evidence type="ECO:0000313" key="3">
    <source>
        <dbReference type="Proteomes" id="UP000003656"/>
    </source>
</evidence>
<organism evidence="2 3">
    <name type="scientific">Bifidobacterium gallicum DSM 20093 = LMG 11596</name>
    <dbReference type="NCBI Taxonomy" id="561180"/>
    <lineage>
        <taxon>Bacteria</taxon>
        <taxon>Bacillati</taxon>
        <taxon>Actinomycetota</taxon>
        <taxon>Actinomycetes</taxon>
        <taxon>Bifidobacteriales</taxon>
        <taxon>Bifidobacteriaceae</taxon>
        <taxon>Bifidobacterium</taxon>
    </lineage>
</organism>
<name>D1NW13_9BIFI</name>
<dbReference type="Proteomes" id="UP000003656">
    <property type="component" value="Unassembled WGS sequence"/>
</dbReference>
<keyword evidence="1" id="KW-0472">Membrane</keyword>
<proteinExistence type="predicted"/>
<accession>D1NW13</accession>
<keyword evidence="1" id="KW-1133">Transmembrane helix</keyword>
<reference evidence="2 3" key="1">
    <citation type="submission" date="2009-11" db="EMBL/GenBank/DDBJ databases">
        <authorList>
            <person name="Weinstock G."/>
            <person name="Sodergren E."/>
            <person name="Clifton S."/>
            <person name="Fulton L."/>
            <person name="Fulton B."/>
            <person name="Courtney L."/>
            <person name="Fronick C."/>
            <person name="Harrison M."/>
            <person name="Strong C."/>
            <person name="Farmer C."/>
            <person name="Delahaunty K."/>
            <person name="Markovic C."/>
            <person name="Hall O."/>
            <person name="Minx P."/>
            <person name="Tomlinson C."/>
            <person name="Mitreva M."/>
            <person name="Nelson J."/>
            <person name="Hou S."/>
            <person name="Wollam A."/>
            <person name="Pepin K.H."/>
            <person name="Johnson M."/>
            <person name="Bhonagiri V."/>
            <person name="Nash W.E."/>
            <person name="Warren W."/>
            <person name="Chinwalla A."/>
            <person name="Mardis E.R."/>
            <person name="Wilson R.K."/>
        </authorList>
    </citation>
    <scope>NUCLEOTIDE SEQUENCE [LARGE SCALE GENOMIC DNA]</scope>
    <source>
        <strain evidence="2 3">DSM 20093</strain>
    </source>
</reference>
<gene>
    <name evidence="2" type="ORF">BIFGAL_04058</name>
</gene>
<dbReference type="EMBL" id="ABXB03000004">
    <property type="protein sequence ID" value="EFA22299.1"/>
    <property type="molecule type" value="Genomic_DNA"/>
</dbReference>